<evidence type="ECO:0000313" key="11">
    <source>
        <dbReference type="EMBL" id="PJF18708.1"/>
    </source>
</evidence>
<feature type="transmembrane region" description="Helical" evidence="8">
    <location>
        <begin position="32"/>
        <end position="51"/>
    </location>
</feature>
<dbReference type="InterPro" id="IPR011989">
    <property type="entry name" value="ARM-like"/>
</dbReference>
<dbReference type="AlphaFoldDB" id="A0A2H9TLR6"/>
<feature type="region of interest" description="Disordered" evidence="7">
    <location>
        <begin position="827"/>
        <end position="879"/>
    </location>
</feature>
<evidence type="ECO:0000256" key="7">
    <source>
        <dbReference type="SAM" id="MobiDB-lite"/>
    </source>
</evidence>
<sequence>MTATTIKSSMAAKGSDMKGAFAGSECRKATSAGIATVGILISSVVGVMALLEEPQLEVCSQAVNMLLELVDFFWYEISDSLTRILALAGQLPQPAPAWLLLSKLHFHLGDYEKSVDYALKADTMFKVCELSPFVETILAKAIDQYVEVRVHNEEHSDDVRIVEPALEALVERLIEGCLSAQEYKQAIGIAIEAHRLDTLETALKSSPSPQEHLEYAQKAVMKHASSLEYQQRVLAVVANMAAGFAKPDFIFVADCLVAMHDADGCSRLIARLIGDSCKDAAVRPVVLQICFNLCADATREFLQTILISIMGQGKQAPSSEASGLVTEVVSILDGTRSTQLQLEFLYRNNNADMMVMERTKEMLNAHNSMHHSVLSCSNAILHCGSTNDEFLRKNLEWLGFASNWAKFTAASSLGVIHKGQASKGREILKPYLPSNDGSGSPYSEGGAMYALGLINARCGTVEKEYFMEQIGKTENEVLHHGLCLGLGASTMSSGDMELVDVVKGILYNDNAVSGEAAAIAIGLILHESGNAEIAHEILSYAHETRHEKSIRGISIAISLIFAGLREQSDTFIEQMLLAKDPLIRYGGIWTLATAYAGTSEKKALGRLLHAAVSDGSDDVRRAAVTSLGIVLCQNPQELSKIIELLTESYNPHVRYGAAMALGIAFAGTGNTAAIELVKPMCKDFTDFVRQGAYISMAMLMMQQNATTCADSTWARTTFETVVGTKSEDAMAKFGAVLAQGIIDAGGRNSVLSLTSPSGHVNHMAVAGTVLFCQFWYWYPLTHFLSFALSPTALIAVDESLNIPKFEVTCNVKPSMFSIPPPVKATAVAAPKKDVAPTQATEGSLMDIDSPKSPEPSPELSADNNDPEPTPEPEPENFSISNLSRVTPQQLPFILFPAEGKYQPISGRWKGEIIVLRDCNGSQTAEFFERSDIKVISATPEDNEPEAPEPFNCPEL</sequence>
<dbReference type="GO" id="GO:0034515">
    <property type="term" value="C:proteasome storage granule"/>
    <property type="evidence" value="ECO:0007669"/>
    <property type="project" value="TreeGrafter"/>
</dbReference>
<dbReference type="EMBL" id="MTSL01000106">
    <property type="protein sequence ID" value="PJF18708.1"/>
    <property type="molecule type" value="Genomic_DNA"/>
</dbReference>
<organism evidence="11 12">
    <name type="scientific">Paramicrosporidium saccamoebae</name>
    <dbReference type="NCBI Taxonomy" id="1246581"/>
    <lineage>
        <taxon>Eukaryota</taxon>
        <taxon>Fungi</taxon>
        <taxon>Fungi incertae sedis</taxon>
        <taxon>Cryptomycota</taxon>
        <taxon>Cryptomycota incertae sedis</taxon>
        <taxon>Paramicrosporidium</taxon>
    </lineage>
</organism>
<keyword evidence="12" id="KW-1185">Reference proteome</keyword>
<dbReference type="OrthoDB" id="261572at2759"/>
<dbReference type="PANTHER" id="PTHR10943">
    <property type="entry name" value="26S PROTEASOME NON-ATPASE REGULATORY SUBUNIT"/>
    <property type="match status" value="1"/>
</dbReference>
<dbReference type="GO" id="GO:0008540">
    <property type="term" value="C:proteasome regulatory particle, base subcomplex"/>
    <property type="evidence" value="ECO:0007669"/>
    <property type="project" value="UniProtKB-UniRule"/>
</dbReference>
<evidence type="ECO:0000313" key="12">
    <source>
        <dbReference type="Proteomes" id="UP000240830"/>
    </source>
</evidence>
<dbReference type="GO" id="GO:0030234">
    <property type="term" value="F:enzyme regulator activity"/>
    <property type="evidence" value="ECO:0007669"/>
    <property type="project" value="UniProtKB-UniRule"/>
</dbReference>
<keyword evidence="5 6" id="KW-0647">Proteasome</keyword>
<dbReference type="GO" id="GO:0005634">
    <property type="term" value="C:nucleus"/>
    <property type="evidence" value="ECO:0007669"/>
    <property type="project" value="TreeGrafter"/>
</dbReference>
<feature type="domain" description="26S proteasome regulatory subunit RPN2 C-terminal" evidence="9">
    <location>
        <begin position="831"/>
        <end position="925"/>
    </location>
</feature>
<dbReference type="Pfam" id="PF21505">
    <property type="entry name" value="RPN2_N"/>
    <property type="match status" value="1"/>
</dbReference>
<proteinExistence type="inferred from homology"/>
<evidence type="ECO:0000256" key="6">
    <source>
        <dbReference type="PIRNR" id="PIRNR015947"/>
    </source>
</evidence>
<keyword evidence="8" id="KW-0472">Membrane</keyword>
<keyword evidence="8" id="KW-0812">Transmembrane</keyword>
<dbReference type="Pfam" id="PF13646">
    <property type="entry name" value="HEAT_2"/>
    <property type="match status" value="1"/>
</dbReference>
<evidence type="ECO:0000256" key="3">
    <source>
        <dbReference type="ARBA" id="ARBA00015684"/>
    </source>
</evidence>
<evidence type="ECO:0000256" key="1">
    <source>
        <dbReference type="ARBA" id="ARBA00002187"/>
    </source>
</evidence>
<dbReference type="Proteomes" id="UP000240830">
    <property type="component" value="Unassembled WGS sequence"/>
</dbReference>
<dbReference type="PIRSF" id="PIRSF015947">
    <property type="entry name" value="26S_Psome_Rpn2"/>
    <property type="match status" value="1"/>
</dbReference>
<dbReference type="Pfam" id="PF18004">
    <property type="entry name" value="RPN2_C"/>
    <property type="match status" value="1"/>
</dbReference>
<evidence type="ECO:0000256" key="4">
    <source>
        <dbReference type="ARBA" id="ARBA00022737"/>
    </source>
</evidence>
<feature type="domain" description="26S proteasome non-ATPase regulatory subunit 1/RPN2 N-terminal" evidence="10">
    <location>
        <begin position="43"/>
        <end position="349"/>
    </location>
</feature>
<dbReference type="Gene3D" id="1.25.10.10">
    <property type="entry name" value="Leucine-rich Repeat Variant"/>
    <property type="match status" value="1"/>
</dbReference>
<accession>A0A2H9TLR6</accession>
<dbReference type="InterPro" id="IPR016642">
    <property type="entry name" value="26S_Psome_Rpn2"/>
</dbReference>
<gene>
    <name evidence="11" type="ORF">PSACC_01482</name>
</gene>
<evidence type="ECO:0000256" key="5">
    <source>
        <dbReference type="ARBA" id="ARBA00022942"/>
    </source>
</evidence>
<evidence type="ECO:0000256" key="8">
    <source>
        <dbReference type="SAM" id="Phobius"/>
    </source>
</evidence>
<dbReference type="PANTHER" id="PTHR10943:SF2">
    <property type="entry name" value="26S PROTEASOME NON-ATPASE REGULATORY SUBUNIT 1"/>
    <property type="match status" value="1"/>
</dbReference>
<dbReference type="FunFam" id="1.25.10.10:FF:000017">
    <property type="entry name" value="26S proteasome non-ATPase regulatory subunit 1"/>
    <property type="match status" value="1"/>
</dbReference>
<dbReference type="InterPro" id="IPR048570">
    <property type="entry name" value="PSMD1_RPN2_N"/>
</dbReference>
<comment type="function">
    <text evidence="1 6">Acts as a regulatory subunit of the 26S proteasome which is involved in the ATP-dependent degradation of ubiquitinated proteins.</text>
</comment>
<dbReference type="SUPFAM" id="SSF48371">
    <property type="entry name" value="ARM repeat"/>
    <property type="match status" value="1"/>
</dbReference>
<dbReference type="GO" id="GO:0042176">
    <property type="term" value="P:regulation of protein catabolic process"/>
    <property type="evidence" value="ECO:0007669"/>
    <property type="project" value="UniProtKB-UniRule"/>
</dbReference>
<comment type="caution">
    <text evidence="11">The sequence shown here is derived from an EMBL/GenBank/DDBJ whole genome shotgun (WGS) entry which is preliminary data.</text>
</comment>
<name>A0A2H9TLR6_9FUNG</name>
<comment type="similarity">
    <text evidence="2 6">Belongs to the proteasome subunit S1 family.</text>
</comment>
<dbReference type="InterPro" id="IPR016024">
    <property type="entry name" value="ARM-type_fold"/>
</dbReference>
<evidence type="ECO:0000259" key="10">
    <source>
        <dbReference type="Pfam" id="PF21505"/>
    </source>
</evidence>
<evidence type="ECO:0000256" key="2">
    <source>
        <dbReference type="ARBA" id="ARBA00006308"/>
    </source>
</evidence>
<dbReference type="STRING" id="1246581.A0A2H9TLR6"/>
<evidence type="ECO:0000259" key="9">
    <source>
        <dbReference type="Pfam" id="PF18004"/>
    </source>
</evidence>
<keyword evidence="4" id="KW-0677">Repeat</keyword>
<keyword evidence="8" id="KW-1133">Transmembrane helix</keyword>
<dbReference type="GO" id="GO:0043161">
    <property type="term" value="P:proteasome-mediated ubiquitin-dependent protein catabolic process"/>
    <property type="evidence" value="ECO:0007669"/>
    <property type="project" value="TreeGrafter"/>
</dbReference>
<dbReference type="InterPro" id="IPR040623">
    <property type="entry name" value="RPN2_C"/>
</dbReference>
<protein>
    <recommendedName>
        <fullName evidence="3 6">26S proteasome regulatory subunit RPN2</fullName>
    </recommendedName>
</protein>
<reference evidence="11 12" key="1">
    <citation type="submission" date="2016-10" db="EMBL/GenBank/DDBJ databases">
        <title>The genome of Paramicrosporidium saccamoebae is the missing link in understanding Cryptomycota and Microsporidia evolution.</title>
        <authorList>
            <person name="Quandt C.A."/>
            <person name="Beaudet D."/>
            <person name="Corsaro D."/>
            <person name="Michel R."/>
            <person name="Corradi N."/>
            <person name="James T."/>
        </authorList>
    </citation>
    <scope>NUCLEOTIDE SEQUENCE [LARGE SCALE GENOMIC DNA]</scope>
    <source>
        <strain evidence="11 12">KSL3</strain>
    </source>
</reference>
<feature type="compositionally biased region" description="Acidic residues" evidence="7">
    <location>
        <begin position="864"/>
        <end position="874"/>
    </location>
</feature>